<keyword evidence="6" id="KW-1185">Reference proteome</keyword>
<dbReference type="Pfam" id="PF18181">
    <property type="entry name" value="SLATT_1"/>
    <property type="match status" value="1"/>
</dbReference>
<feature type="domain" description="SMODS and SLOG-associating 2TM effector" evidence="3">
    <location>
        <begin position="171"/>
        <end position="309"/>
    </location>
</feature>
<dbReference type="NCBIfam" id="NF033634">
    <property type="entry name" value="SLATT_1"/>
    <property type="match status" value="1"/>
</dbReference>
<evidence type="ECO:0000313" key="5">
    <source>
        <dbReference type="EMBL" id="MEB3513882.1"/>
    </source>
</evidence>
<dbReference type="InterPro" id="IPR041116">
    <property type="entry name" value="SLATT_3"/>
</dbReference>
<reference evidence="5 6" key="1">
    <citation type="submission" date="2023-12" db="EMBL/GenBank/DDBJ databases">
        <title>novel species in genus Nocarida.</title>
        <authorList>
            <person name="Li Z."/>
        </authorList>
    </citation>
    <scope>NUCLEOTIDE SEQUENCE [LARGE SCALE GENOMIC DNA]</scope>
    <source>
        <strain evidence="5 6">CDC186</strain>
    </source>
</reference>
<accession>A0ABU6B2A2</accession>
<sequence length="321" mass="35536">MTYEDDAVASLWARRARWARAADAGKRRADRARTAVLNLGGAGAIAAAMTATILRTSGLPQLVVTTIGAICLAVATFLTAHFLTPAEFRRWSRARAVAESIKQVIYRFRARAHPFLGDSALPNLYRAIAEIEEKAEDLLPYMTENAPDSTSRGDTQRPDTPAPPPLTPEDYVHLRVQHQITHYYQHRAQNYARRARRLRRWTLMLGLAATVLASVAAVLAGTATVSTPTSPASALTPWVAALTTLSAGVAGHLTGRRYEFLVMTYSATARRLQQLLQEWRAQGPPTDDQRWTAFVDNCENIIAAENQTWVAKWAEEPPDHR</sequence>
<gene>
    <name evidence="5" type="ORF">U3653_27965</name>
</gene>
<feature type="transmembrane region" description="Helical" evidence="2">
    <location>
        <begin position="235"/>
        <end position="253"/>
    </location>
</feature>
<feature type="domain" description="SMODS and SLOG-associating 2TM effector" evidence="4">
    <location>
        <begin position="22"/>
        <end position="123"/>
    </location>
</feature>
<feature type="transmembrane region" description="Helical" evidence="2">
    <location>
        <begin position="35"/>
        <end position="56"/>
    </location>
</feature>
<organism evidence="5 6">
    <name type="scientific">Nocardia implantans</name>
    <dbReference type="NCBI Taxonomy" id="3108168"/>
    <lineage>
        <taxon>Bacteria</taxon>
        <taxon>Bacillati</taxon>
        <taxon>Actinomycetota</taxon>
        <taxon>Actinomycetes</taxon>
        <taxon>Mycobacteriales</taxon>
        <taxon>Nocardiaceae</taxon>
        <taxon>Nocardia</taxon>
    </lineage>
</organism>
<dbReference type="EMBL" id="JAYKYQ010000014">
    <property type="protein sequence ID" value="MEB3513882.1"/>
    <property type="molecule type" value="Genomic_DNA"/>
</dbReference>
<evidence type="ECO:0000256" key="2">
    <source>
        <dbReference type="SAM" id="Phobius"/>
    </source>
</evidence>
<proteinExistence type="predicted"/>
<feature type="transmembrane region" description="Helical" evidence="2">
    <location>
        <begin position="201"/>
        <end position="223"/>
    </location>
</feature>
<evidence type="ECO:0000259" key="3">
    <source>
        <dbReference type="Pfam" id="PF18181"/>
    </source>
</evidence>
<dbReference type="InterPro" id="IPR040884">
    <property type="entry name" value="SLATT_1"/>
</dbReference>
<keyword evidence="2" id="KW-1133">Transmembrane helix</keyword>
<dbReference type="Pfam" id="PF18184">
    <property type="entry name" value="SLATT_3"/>
    <property type="match status" value="1"/>
</dbReference>
<protein>
    <submittedName>
        <fullName evidence="5">DUF4231 domain-containing protein</fullName>
    </submittedName>
</protein>
<feature type="transmembrane region" description="Helical" evidence="2">
    <location>
        <begin position="62"/>
        <end position="83"/>
    </location>
</feature>
<keyword evidence="2" id="KW-0812">Transmembrane</keyword>
<dbReference type="Proteomes" id="UP001348098">
    <property type="component" value="Unassembled WGS sequence"/>
</dbReference>
<dbReference type="RefSeq" id="WP_195082898.1">
    <property type="nucleotide sequence ID" value="NZ_JAYESH010000015.1"/>
</dbReference>
<name>A0ABU6B2A2_9NOCA</name>
<evidence type="ECO:0000256" key="1">
    <source>
        <dbReference type="SAM" id="MobiDB-lite"/>
    </source>
</evidence>
<keyword evidence="2" id="KW-0472">Membrane</keyword>
<evidence type="ECO:0000259" key="4">
    <source>
        <dbReference type="Pfam" id="PF18184"/>
    </source>
</evidence>
<evidence type="ECO:0000313" key="6">
    <source>
        <dbReference type="Proteomes" id="UP001348098"/>
    </source>
</evidence>
<comment type="caution">
    <text evidence="5">The sequence shown here is derived from an EMBL/GenBank/DDBJ whole genome shotgun (WGS) entry which is preliminary data.</text>
</comment>
<feature type="region of interest" description="Disordered" evidence="1">
    <location>
        <begin position="143"/>
        <end position="167"/>
    </location>
</feature>